<dbReference type="CDD" id="cd00156">
    <property type="entry name" value="REC"/>
    <property type="match status" value="1"/>
</dbReference>
<dbReference type="Pfam" id="PF00512">
    <property type="entry name" value="HisKA"/>
    <property type="match status" value="1"/>
</dbReference>
<name>A0A1I4TDD9_9BACT</name>
<evidence type="ECO:0000259" key="5">
    <source>
        <dbReference type="PROSITE" id="PS50109"/>
    </source>
</evidence>
<protein>
    <recommendedName>
        <fullName evidence="2">histidine kinase</fullName>
        <ecNumber evidence="2">2.7.13.3</ecNumber>
    </recommendedName>
</protein>
<dbReference type="EMBL" id="FOUU01000003">
    <property type="protein sequence ID" value="SFM74702.1"/>
    <property type="molecule type" value="Genomic_DNA"/>
</dbReference>
<dbReference type="InterPro" id="IPR003594">
    <property type="entry name" value="HATPase_dom"/>
</dbReference>
<dbReference type="InterPro" id="IPR003661">
    <property type="entry name" value="HisK_dim/P_dom"/>
</dbReference>
<dbReference type="SUPFAM" id="SSF55785">
    <property type="entry name" value="PYP-like sensor domain (PAS domain)"/>
    <property type="match status" value="1"/>
</dbReference>
<dbReference type="InterPro" id="IPR011006">
    <property type="entry name" value="CheY-like_superfamily"/>
</dbReference>
<dbReference type="RefSeq" id="WP_093394478.1">
    <property type="nucleotide sequence ID" value="NZ_FOUU01000003.1"/>
</dbReference>
<keyword evidence="9" id="KW-1185">Reference proteome</keyword>
<dbReference type="SMART" id="SM00448">
    <property type="entry name" value="REC"/>
    <property type="match status" value="1"/>
</dbReference>
<evidence type="ECO:0000259" key="6">
    <source>
        <dbReference type="PROSITE" id="PS50110"/>
    </source>
</evidence>
<dbReference type="AlphaFoldDB" id="A0A1I4TDD9"/>
<gene>
    <name evidence="8" type="ORF">SAMN05660836_01355</name>
</gene>
<dbReference type="NCBIfam" id="TIGR00229">
    <property type="entry name" value="sensory_box"/>
    <property type="match status" value="1"/>
</dbReference>
<dbReference type="Pfam" id="PF02518">
    <property type="entry name" value="HATPase_c"/>
    <property type="match status" value="1"/>
</dbReference>
<dbReference type="CDD" id="cd00130">
    <property type="entry name" value="PAS"/>
    <property type="match status" value="1"/>
</dbReference>
<dbReference type="InterPro" id="IPR036890">
    <property type="entry name" value="HATPase_C_sf"/>
</dbReference>
<evidence type="ECO:0000313" key="9">
    <source>
        <dbReference type="Proteomes" id="UP000199611"/>
    </source>
</evidence>
<feature type="domain" description="Response regulatory" evidence="6">
    <location>
        <begin position="11"/>
        <end position="125"/>
    </location>
</feature>
<dbReference type="InterPro" id="IPR013655">
    <property type="entry name" value="PAS_fold_3"/>
</dbReference>
<comment type="catalytic activity">
    <reaction evidence="1">
        <text>ATP + protein L-histidine = ADP + protein N-phospho-L-histidine.</text>
        <dbReference type="EC" id="2.7.13.3"/>
    </reaction>
</comment>
<evidence type="ECO:0000259" key="7">
    <source>
        <dbReference type="PROSITE" id="PS50112"/>
    </source>
</evidence>
<dbReference type="PANTHER" id="PTHR43547:SF2">
    <property type="entry name" value="HYBRID SIGNAL TRANSDUCTION HISTIDINE KINASE C"/>
    <property type="match status" value="1"/>
</dbReference>
<dbReference type="Gene3D" id="1.10.287.130">
    <property type="match status" value="1"/>
</dbReference>
<sequence length="501" mass="57621">MVDSGTRSKQKILIVDDDPVAGSFLIHALQSRGYQVVYFQHPTDALDCARRESFALAFVDVHMPEMSGLELISLLKRDNPEIEIVLVSGYGSLDDAVKVIKIGINDYLKKPFSIEEVSFCLNRFEERRRISDRLRRTEEKYEQLVQNLPLVIFVLNQNMELTFINKACESLLGYTPYEAIALHRRFPEIIHSEDRERIVSRFRNFFQGECVPFKEECRLVHKKGHTVYTLIQTLPLRSYSEKEPCELEGIIIDITDRVFYERSIVQQEKLKTLGAIATEVAHEIRNPLTSIGGFARRIKAKYPDLREADIILQETHRLEKLLNRIRNYLQPVDLKKVYINANSVIERCYELLQPEMEHKGVTCAMELDENPPYIFVDPNILLQVLINLFKNAIEGSKKHKKFWVRSFVTENHVHIQCATPLEEGITVDCETIFLPFSEGGRSVGLPLSHRLVKNMGGLLTCTQEDHEAVFTVTFPIAKPHECDQSEFNGAEVEGDRSDLQV</sequence>
<dbReference type="SUPFAM" id="SSF55874">
    <property type="entry name" value="ATPase domain of HSP90 chaperone/DNA topoisomerase II/histidine kinase"/>
    <property type="match status" value="1"/>
</dbReference>
<accession>A0A1I4TDD9</accession>
<dbReference type="InterPro" id="IPR036097">
    <property type="entry name" value="HisK_dim/P_sf"/>
</dbReference>
<dbReference type="Gene3D" id="3.40.50.2300">
    <property type="match status" value="1"/>
</dbReference>
<dbReference type="InterPro" id="IPR035965">
    <property type="entry name" value="PAS-like_dom_sf"/>
</dbReference>
<reference evidence="8 9" key="1">
    <citation type="submission" date="2016-10" db="EMBL/GenBank/DDBJ databases">
        <authorList>
            <person name="de Groot N.N."/>
        </authorList>
    </citation>
    <scope>NUCLEOTIDE SEQUENCE [LARGE SCALE GENOMIC DNA]</scope>
    <source>
        <strain evidence="8 9">DSM 9990</strain>
    </source>
</reference>
<dbReference type="STRING" id="39841.SAMN05660836_01355"/>
<feature type="domain" description="Histidine kinase" evidence="5">
    <location>
        <begin position="279"/>
        <end position="478"/>
    </location>
</feature>
<dbReference type="InterPro" id="IPR000014">
    <property type="entry name" value="PAS"/>
</dbReference>
<dbReference type="Proteomes" id="UP000199611">
    <property type="component" value="Unassembled WGS sequence"/>
</dbReference>
<dbReference type="PROSITE" id="PS50110">
    <property type="entry name" value="RESPONSE_REGULATORY"/>
    <property type="match status" value="1"/>
</dbReference>
<dbReference type="EC" id="2.7.13.3" evidence="2"/>
<dbReference type="SMART" id="SM00091">
    <property type="entry name" value="PAS"/>
    <property type="match status" value="1"/>
</dbReference>
<proteinExistence type="predicted"/>
<evidence type="ECO:0000256" key="4">
    <source>
        <dbReference type="PROSITE-ProRule" id="PRU00169"/>
    </source>
</evidence>
<evidence type="ECO:0000313" key="8">
    <source>
        <dbReference type="EMBL" id="SFM74702.1"/>
    </source>
</evidence>
<dbReference type="CDD" id="cd00082">
    <property type="entry name" value="HisKA"/>
    <property type="match status" value="1"/>
</dbReference>
<dbReference type="SUPFAM" id="SSF47384">
    <property type="entry name" value="Homodimeric domain of signal transducing histidine kinase"/>
    <property type="match status" value="1"/>
</dbReference>
<dbReference type="InterPro" id="IPR001789">
    <property type="entry name" value="Sig_transdc_resp-reg_receiver"/>
</dbReference>
<dbReference type="Gene3D" id="3.30.565.10">
    <property type="entry name" value="Histidine kinase-like ATPase, C-terminal domain"/>
    <property type="match status" value="1"/>
</dbReference>
<feature type="domain" description="PAS" evidence="7">
    <location>
        <begin position="137"/>
        <end position="209"/>
    </location>
</feature>
<dbReference type="InterPro" id="IPR005467">
    <property type="entry name" value="His_kinase_dom"/>
</dbReference>
<evidence type="ECO:0000256" key="2">
    <source>
        <dbReference type="ARBA" id="ARBA00012438"/>
    </source>
</evidence>
<feature type="modified residue" description="4-aspartylphosphate" evidence="4">
    <location>
        <position position="60"/>
    </location>
</feature>
<evidence type="ECO:0000256" key="1">
    <source>
        <dbReference type="ARBA" id="ARBA00000085"/>
    </source>
</evidence>
<dbReference type="PROSITE" id="PS50112">
    <property type="entry name" value="PAS"/>
    <property type="match status" value="1"/>
</dbReference>
<dbReference type="GO" id="GO:0000155">
    <property type="term" value="F:phosphorelay sensor kinase activity"/>
    <property type="evidence" value="ECO:0007669"/>
    <property type="project" value="InterPro"/>
</dbReference>
<evidence type="ECO:0000256" key="3">
    <source>
        <dbReference type="ARBA" id="ARBA00022553"/>
    </source>
</evidence>
<dbReference type="Pfam" id="PF00072">
    <property type="entry name" value="Response_reg"/>
    <property type="match status" value="1"/>
</dbReference>
<organism evidence="8 9">
    <name type="scientific">Thermodesulforhabdus norvegica</name>
    <dbReference type="NCBI Taxonomy" id="39841"/>
    <lineage>
        <taxon>Bacteria</taxon>
        <taxon>Pseudomonadati</taxon>
        <taxon>Thermodesulfobacteriota</taxon>
        <taxon>Syntrophobacteria</taxon>
        <taxon>Syntrophobacterales</taxon>
        <taxon>Thermodesulforhabdaceae</taxon>
        <taxon>Thermodesulforhabdus</taxon>
    </lineage>
</organism>
<dbReference type="PROSITE" id="PS50109">
    <property type="entry name" value="HIS_KIN"/>
    <property type="match status" value="1"/>
</dbReference>
<dbReference type="SMART" id="SM00388">
    <property type="entry name" value="HisKA"/>
    <property type="match status" value="1"/>
</dbReference>
<keyword evidence="3 4" id="KW-0597">Phosphoprotein</keyword>
<dbReference type="SUPFAM" id="SSF52172">
    <property type="entry name" value="CheY-like"/>
    <property type="match status" value="1"/>
</dbReference>
<dbReference type="Pfam" id="PF08447">
    <property type="entry name" value="PAS_3"/>
    <property type="match status" value="1"/>
</dbReference>
<dbReference type="SMART" id="SM00387">
    <property type="entry name" value="HATPase_c"/>
    <property type="match status" value="1"/>
</dbReference>
<dbReference type="OrthoDB" id="9805967at2"/>
<dbReference type="PANTHER" id="PTHR43547">
    <property type="entry name" value="TWO-COMPONENT HISTIDINE KINASE"/>
    <property type="match status" value="1"/>
</dbReference>
<dbReference type="Gene3D" id="3.30.450.20">
    <property type="entry name" value="PAS domain"/>
    <property type="match status" value="1"/>
</dbReference>